<feature type="compositionally biased region" description="Polar residues" evidence="1">
    <location>
        <begin position="27"/>
        <end position="55"/>
    </location>
</feature>
<feature type="domain" description="Dystroglycan-type cadherin-like" evidence="2">
    <location>
        <begin position="121"/>
        <end position="218"/>
    </location>
</feature>
<dbReference type="GO" id="GO:0005509">
    <property type="term" value="F:calcium ion binding"/>
    <property type="evidence" value="ECO:0007669"/>
    <property type="project" value="InterPro"/>
</dbReference>
<dbReference type="GO" id="GO:0016020">
    <property type="term" value="C:membrane"/>
    <property type="evidence" value="ECO:0007669"/>
    <property type="project" value="InterPro"/>
</dbReference>
<dbReference type="AlphaFoldDB" id="A0AA36MJY2"/>
<dbReference type="InterPro" id="IPR006644">
    <property type="entry name" value="Cadg"/>
</dbReference>
<proteinExistence type="predicted"/>
<organism evidence="3 4">
    <name type="scientific">Effrenium voratum</name>
    <dbReference type="NCBI Taxonomy" id="2562239"/>
    <lineage>
        <taxon>Eukaryota</taxon>
        <taxon>Sar</taxon>
        <taxon>Alveolata</taxon>
        <taxon>Dinophyceae</taxon>
        <taxon>Suessiales</taxon>
        <taxon>Symbiodiniaceae</taxon>
        <taxon>Effrenium</taxon>
    </lineage>
</organism>
<dbReference type="Proteomes" id="UP001178507">
    <property type="component" value="Unassembled WGS sequence"/>
</dbReference>
<keyword evidence="4" id="KW-1185">Reference proteome</keyword>
<evidence type="ECO:0000256" key="1">
    <source>
        <dbReference type="SAM" id="MobiDB-lite"/>
    </source>
</evidence>
<accession>A0AA36MJY2</accession>
<evidence type="ECO:0000313" key="3">
    <source>
        <dbReference type="EMBL" id="CAJ1370995.1"/>
    </source>
</evidence>
<name>A0AA36MJY2_9DINO</name>
<dbReference type="SMART" id="SM00736">
    <property type="entry name" value="CADG"/>
    <property type="match status" value="1"/>
</dbReference>
<protein>
    <recommendedName>
        <fullName evidence="2">Dystroglycan-type cadherin-like domain-containing protein</fullName>
    </recommendedName>
</protein>
<dbReference type="EMBL" id="CAUJNA010000047">
    <property type="protein sequence ID" value="CAJ1370995.1"/>
    <property type="molecule type" value="Genomic_DNA"/>
</dbReference>
<dbReference type="InterPro" id="IPR013783">
    <property type="entry name" value="Ig-like_fold"/>
</dbReference>
<feature type="compositionally biased region" description="Low complexity" evidence="1">
    <location>
        <begin position="15"/>
        <end position="26"/>
    </location>
</feature>
<evidence type="ECO:0000259" key="2">
    <source>
        <dbReference type="SMART" id="SM00736"/>
    </source>
</evidence>
<dbReference type="SUPFAM" id="SSF49313">
    <property type="entry name" value="Cadherin-like"/>
    <property type="match status" value="1"/>
</dbReference>
<sequence length="356" mass="37443">MVPMEQARSQPSTDGSHGAGSVSSGAQTSPGSSGAQTSPDSSGAQLLTDASQGTASVPVGEGTSIQTPSGNSGAQSFTDGSHGTGLVQAGGEGASIQTQPGSSGAQPFAKPSTDGSLGLAPIAMPMAPVPATEKTPFEYDVPLAVFSDPDGGPLTLSAFLADGKPLPSWLRFDPKKRSFSGTPPNQDQLQIMLKATDPQGLSAVTSFTLQVSPGLVPAEGTSIYSPDGIHEAGSVPGSGDGTSIQNPLGNSGHSLRLMVPTEQAWSVREHRPHRAVLEHRPHRTVLEHSFSLMLPKERPRCRSVRARAFQPRRAILEHSLSLMVRMERARCQPAVRVQAFRRSREVLEHSLLQRGW</sequence>
<comment type="caution">
    <text evidence="3">The sequence shown here is derived from an EMBL/GenBank/DDBJ whole genome shotgun (WGS) entry which is preliminary data.</text>
</comment>
<feature type="compositionally biased region" description="Polar residues" evidence="1">
    <location>
        <begin position="95"/>
        <end position="105"/>
    </location>
</feature>
<gene>
    <name evidence="3" type="ORF">EVOR1521_LOCUS1432</name>
</gene>
<dbReference type="Pfam" id="PF05345">
    <property type="entry name" value="He_PIG"/>
    <property type="match status" value="1"/>
</dbReference>
<dbReference type="InterPro" id="IPR015919">
    <property type="entry name" value="Cadherin-like_sf"/>
</dbReference>
<feature type="compositionally biased region" description="Polar residues" evidence="1">
    <location>
        <begin position="63"/>
        <end position="81"/>
    </location>
</feature>
<dbReference type="Gene3D" id="2.60.40.10">
    <property type="entry name" value="Immunoglobulins"/>
    <property type="match status" value="1"/>
</dbReference>
<reference evidence="3" key="1">
    <citation type="submission" date="2023-08" db="EMBL/GenBank/DDBJ databases">
        <authorList>
            <person name="Chen Y."/>
            <person name="Shah S."/>
            <person name="Dougan E. K."/>
            <person name="Thang M."/>
            <person name="Chan C."/>
        </authorList>
    </citation>
    <scope>NUCLEOTIDE SEQUENCE</scope>
</reference>
<evidence type="ECO:0000313" key="4">
    <source>
        <dbReference type="Proteomes" id="UP001178507"/>
    </source>
</evidence>
<feature type="region of interest" description="Disordered" evidence="1">
    <location>
        <begin position="1"/>
        <end position="116"/>
    </location>
</feature>